<dbReference type="RefSeq" id="WP_264729340.1">
    <property type="nucleotide sequence ID" value="NZ_JAPDNR010000001.1"/>
</dbReference>
<keyword evidence="1" id="KW-1133">Transmembrane helix</keyword>
<evidence type="ECO:0000313" key="2">
    <source>
        <dbReference type="EMBL" id="MCW3483821.1"/>
    </source>
</evidence>
<gene>
    <name evidence="2" type="ORF">OL497_07955</name>
</gene>
<sequence length="85" mass="9491">MNAQVKVWQLLAAAAAFIIAVGTLIFNTGAMVARTESRVGALEVWKIGFVADYRLDMKEVNRKQDEIIKSQGEILILLQSKQDKK</sequence>
<comment type="caution">
    <text evidence="2">The sequence shown here is derived from an EMBL/GenBank/DDBJ whole genome shotgun (WGS) entry which is preliminary data.</text>
</comment>
<accession>A0ABT3IIN3</accession>
<keyword evidence="1" id="KW-0472">Membrane</keyword>
<organism evidence="2 3">
    <name type="scientific">Chitinophaga nivalis</name>
    <dbReference type="NCBI Taxonomy" id="2991709"/>
    <lineage>
        <taxon>Bacteria</taxon>
        <taxon>Pseudomonadati</taxon>
        <taxon>Bacteroidota</taxon>
        <taxon>Chitinophagia</taxon>
        <taxon>Chitinophagales</taxon>
        <taxon>Chitinophagaceae</taxon>
        <taxon>Chitinophaga</taxon>
    </lineage>
</organism>
<feature type="transmembrane region" description="Helical" evidence="1">
    <location>
        <begin position="6"/>
        <end position="26"/>
    </location>
</feature>
<reference evidence="2 3" key="1">
    <citation type="submission" date="2022-10" db="EMBL/GenBank/DDBJ databases">
        <title>Chitinophaga nivalis PC15 sp. nov., isolated from Pyeongchang county, South Korea.</title>
        <authorList>
            <person name="Trinh H.N."/>
        </authorList>
    </citation>
    <scope>NUCLEOTIDE SEQUENCE [LARGE SCALE GENOMIC DNA]</scope>
    <source>
        <strain evidence="2 3">PC14</strain>
    </source>
</reference>
<dbReference type="EMBL" id="JAPDNS010000001">
    <property type="protein sequence ID" value="MCW3483821.1"/>
    <property type="molecule type" value="Genomic_DNA"/>
</dbReference>
<name>A0ABT3IIN3_9BACT</name>
<proteinExistence type="predicted"/>
<evidence type="ECO:0000256" key="1">
    <source>
        <dbReference type="SAM" id="Phobius"/>
    </source>
</evidence>
<keyword evidence="3" id="KW-1185">Reference proteome</keyword>
<evidence type="ECO:0000313" key="3">
    <source>
        <dbReference type="Proteomes" id="UP001207742"/>
    </source>
</evidence>
<protein>
    <recommendedName>
        <fullName evidence="4">TMhelix containing protein</fullName>
    </recommendedName>
</protein>
<evidence type="ECO:0008006" key="4">
    <source>
        <dbReference type="Google" id="ProtNLM"/>
    </source>
</evidence>
<dbReference type="Proteomes" id="UP001207742">
    <property type="component" value="Unassembled WGS sequence"/>
</dbReference>
<keyword evidence="1" id="KW-0812">Transmembrane</keyword>